<evidence type="ECO:0000256" key="6">
    <source>
        <dbReference type="ARBA" id="ARBA00022842"/>
    </source>
</evidence>
<dbReference type="AlphaFoldDB" id="A0A1C3WWZ1"/>
<evidence type="ECO:0000256" key="2">
    <source>
        <dbReference type="ARBA" id="ARBA00022723"/>
    </source>
</evidence>
<dbReference type="InterPro" id="IPR029056">
    <property type="entry name" value="Ribokinase-like"/>
</dbReference>
<dbReference type="OrthoDB" id="9775849at2"/>
<organism evidence="11 12">
    <name type="scientific">Rhizobium miluonense</name>
    <dbReference type="NCBI Taxonomy" id="411945"/>
    <lineage>
        <taxon>Bacteria</taxon>
        <taxon>Pseudomonadati</taxon>
        <taxon>Pseudomonadota</taxon>
        <taxon>Alphaproteobacteria</taxon>
        <taxon>Hyphomicrobiales</taxon>
        <taxon>Rhizobiaceae</taxon>
        <taxon>Rhizobium/Agrobacterium group</taxon>
        <taxon>Rhizobium</taxon>
    </lineage>
</organism>
<comment type="pathway">
    <text evidence="9">Carbohydrate metabolism; D-ribose degradation; D-ribose 5-phosphate from beta-D-ribopyranose: step 2/2.</text>
</comment>
<keyword evidence="4 9" id="KW-0418">Kinase</keyword>
<keyword evidence="2 9" id="KW-0479">Metal-binding</keyword>
<feature type="binding site" evidence="9">
    <location>
        <position position="246"/>
    </location>
    <ligand>
        <name>substrate</name>
    </ligand>
</feature>
<dbReference type="PRINTS" id="PR00990">
    <property type="entry name" value="RIBOKINASE"/>
</dbReference>
<keyword evidence="5 9" id="KW-0067">ATP-binding</keyword>
<protein>
    <recommendedName>
        <fullName evidence="9">Ribokinase</fullName>
        <shortName evidence="9">RK</shortName>
        <ecNumber evidence="9">2.7.1.15</ecNumber>
    </recommendedName>
</protein>
<dbReference type="GO" id="GO:0046872">
    <property type="term" value="F:metal ion binding"/>
    <property type="evidence" value="ECO:0007669"/>
    <property type="project" value="UniProtKB-KW"/>
</dbReference>
<feature type="binding site" evidence="9">
    <location>
        <position position="285"/>
    </location>
    <ligand>
        <name>K(+)</name>
        <dbReference type="ChEBI" id="CHEBI:29103"/>
    </ligand>
</feature>
<proteinExistence type="inferred from homology"/>
<keyword evidence="8 9" id="KW-0119">Carbohydrate metabolism</keyword>
<evidence type="ECO:0000256" key="1">
    <source>
        <dbReference type="ARBA" id="ARBA00022679"/>
    </source>
</evidence>
<feature type="binding site" evidence="9">
    <location>
        <position position="276"/>
    </location>
    <ligand>
        <name>K(+)</name>
        <dbReference type="ChEBI" id="CHEBI:29103"/>
    </ligand>
</feature>
<dbReference type="EC" id="2.7.1.15" evidence="9"/>
<comment type="cofactor">
    <cofactor evidence="9">
        <name>Mg(2+)</name>
        <dbReference type="ChEBI" id="CHEBI:18420"/>
    </cofactor>
    <text evidence="9">Requires a divalent cation, most likely magnesium in vivo, as an electrophilic catalyst to aid phosphoryl group transfer. It is the chelate of the metal and the nucleotide that is the actual substrate.</text>
</comment>
<dbReference type="STRING" id="411945.GA0061102_104423"/>
<evidence type="ECO:0000313" key="12">
    <source>
        <dbReference type="Proteomes" id="UP000199435"/>
    </source>
</evidence>
<feature type="binding site" evidence="9">
    <location>
        <begin position="245"/>
        <end position="246"/>
    </location>
    <ligand>
        <name>ATP</name>
        <dbReference type="ChEBI" id="CHEBI:30616"/>
    </ligand>
</feature>
<comment type="catalytic activity">
    <reaction evidence="9">
        <text>D-ribose + ATP = D-ribose 5-phosphate + ADP + H(+)</text>
        <dbReference type="Rhea" id="RHEA:13697"/>
        <dbReference type="ChEBI" id="CHEBI:15378"/>
        <dbReference type="ChEBI" id="CHEBI:30616"/>
        <dbReference type="ChEBI" id="CHEBI:47013"/>
        <dbReference type="ChEBI" id="CHEBI:78346"/>
        <dbReference type="ChEBI" id="CHEBI:456216"/>
        <dbReference type="EC" id="2.7.1.15"/>
    </reaction>
</comment>
<dbReference type="HAMAP" id="MF_01987">
    <property type="entry name" value="Ribokinase"/>
    <property type="match status" value="1"/>
</dbReference>
<comment type="function">
    <text evidence="9">Catalyzes the phosphorylation of ribose at O-5 in a reaction requiring ATP and magnesium. The resulting D-ribose-5-phosphate can then be used either for sythesis of nucleotides, histidine, and tryptophan, or as a component of the pentose phosphate pathway.</text>
</comment>
<dbReference type="InterPro" id="IPR002139">
    <property type="entry name" value="Ribo/fructo_kinase"/>
</dbReference>
<dbReference type="PANTHER" id="PTHR10584:SF166">
    <property type="entry name" value="RIBOKINASE"/>
    <property type="match status" value="1"/>
</dbReference>
<dbReference type="PANTHER" id="PTHR10584">
    <property type="entry name" value="SUGAR KINASE"/>
    <property type="match status" value="1"/>
</dbReference>
<dbReference type="InterPro" id="IPR011611">
    <property type="entry name" value="PfkB_dom"/>
</dbReference>
<dbReference type="InterPro" id="IPR011877">
    <property type="entry name" value="Ribokinase"/>
</dbReference>
<feature type="binding site" evidence="9">
    <location>
        <position position="242"/>
    </location>
    <ligand>
        <name>K(+)</name>
        <dbReference type="ChEBI" id="CHEBI:29103"/>
    </ligand>
</feature>
<keyword evidence="6 9" id="KW-0460">Magnesium</keyword>
<comment type="subunit">
    <text evidence="9">Homodimer.</text>
</comment>
<dbReference type="EMBL" id="FMAH01000044">
    <property type="protein sequence ID" value="SCB44490.1"/>
    <property type="molecule type" value="Genomic_DNA"/>
</dbReference>
<feature type="binding site" evidence="9">
    <location>
        <position position="240"/>
    </location>
    <ligand>
        <name>K(+)</name>
        <dbReference type="ChEBI" id="CHEBI:29103"/>
    </ligand>
</feature>
<dbReference type="CDD" id="cd01174">
    <property type="entry name" value="ribokinase"/>
    <property type="match status" value="1"/>
</dbReference>
<dbReference type="GO" id="GO:0005737">
    <property type="term" value="C:cytoplasm"/>
    <property type="evidence" value="ECO:0007669"/>
    <property type="project" value="UniProtKB-SubCell"/>
</dbReference>
<feature type="domain" description="Carbohydrate kinase PfkB" evidence="10">
    <location>
        <begin position="4"/>
        <end position="288"/>
    </location>
</feature>
<keyword evidence="9" id="KW-0963">Cytoplasm</keyword>
<feature type="active site" description="Proton acceptor" evidence="9">
    <location>
        <position position="246"/>
    </location>
</feature>
<dbReference type="Gene3D" id="3.40.1190.20">
    <property type="match status" value="1"/>
</dbReference>
<name>A0A1C3WWZ1_9HYPH</name>
<comment type="subcellular location">
    <subcellularLocation>
        <location evidence="9">Cytoplasm</location>
    </subcellularLocation>
</comment>
<feature type="binding site" evidence="9">
    <location>
        <position position="281"/>
    </location>
    <ligand>
        <name>K(+)</name>
        <dbReference type="ChEBI" id="CHEBI:29103"/>
    </ligand>
</feature>
<feature type="binding site" evidence="9">
    <location>
        <begin position="38"/>
        <end position="42"/>
    </location>
    <ligand>
        <name>substrate</name>
    </ligand>
</feature>
<keyword evidence="1 9" id="KW-0808">Transferase</keyword>
<dbReference type="GO" id="GO:0004747">
    <property type="term" value="F:ribokinase activity"/>
    <property type="evidence" value="ECO:0007669"/>
    <property type="project" value="UniProtKB-UniRule"/>
</dbReference>
<feature type="binding site" evidence="9">
    <location>
        <begin position="212"/>
        <end position="217"/>
    </location>
    <ligand>
        <name>ATP</name>
        <dbReference type="ChEBI" id="CHEBI:30616"/>
    </ligand>
</feature>
<keyword evidence="7 9" id="KW-0630">Potassium</keyword>
<keyword evidence="12" id="KW-1185">Reference proteome</keyword>
<feature type="binding site" evidence="9">
    <location>
        <position position="279"/>
    </location>
    <ligand>
        <name>K(+)</name>
        <dbReference type="ChEBI" id="CHEBI:29103"/>
    </ligand>
</feature>
<evidence type="ECO:0000256" key="5">
    <source>
        <dbReference type="ARBA" id="ARBA00022840"/>
    </source>
</evidence>
<dbReference type="UniPathway" id="UPA00916">
    <property type="reaction ID" value="UER00889"/>
</dbReference>
<evidence type="ECO:0000256" key="9">
    <source>
        <dbReference type="HAMAP-Rule" id="MF_01987"/>
    </source>
</evidence>
<reference evidence="12" key="1">
    <citation type="submission" date="2016-08" db="EMBL/GenBank/DDBJ databases">
        <authorList>
            <person name="Varghese N."/>
            <person name="Submissions Spin"/>
        </authorList>
    </citation>
    <scope>NUCLEOTIDE SEQUENCE [LARGE SCALE GENOMIC DNA]</scope>
    <source>
        <strain evidence="12">HAMBI 2971</strain>
    </source>
</reference>
<evidence type="ECO:0000313" key="11">
    <source>
        <dbReference type="EMBL" id="SCB44490.1"/>
    </source>
</evidence>
<feature type="binding site" evidence="9">
    <location>
        <begin position="10"/>
        <end position="12"/>
    </location>
    <ligand>
        <name>substrate</name>
    </ligand>
</feature>
<dbReference type="GO" id="GO:0005524">
    <property type="term" value="F:ATP binding"/>
    <property type="evidence" value="ECO:0007669"/>
    <property type="project" value="UniProtKB-UniRule"/>
</dbReference>
<comment type="caution">
    <text evidence="9">Lacks conserved residue(s) required for the propagation of feature annotation.</text>
</comment>
<evidence type="ECO:0000256" key="4">
    <source>
        <dbReference type="ARBA" id="ARBA00022777"/>
    </source>
</evidence>
<feature type="binding site" evidence="9">
    <location>
        <position position="181"/>
    </location>
    <ligand>
        <name>ATP</name>
        <dbReference type="ChEBI" id="CHEBI:30616"/>
    </ligand>
</feature>
<dbReference type="GO" id="GO:0019303">
    <property type="term" value="P:D-ribose catabolic process"/>
    <property type="evidence" value="ECO:0007669"/>
    <property type="project" value="UniProtKB-UniRule"/>
</dbReference>
<dbReference type="Proteomes" id="UP000199435">
    <property type="component" value="Unassembled WGS sequence"/>
</dbReference>
<gene>
    <name evidence="9" type="primary">rbsK</name>
    <name evidence="11" type="ORF">GA0061102_104423</name>
</gene>
<sequence length="308" mass="32502">MRLHVVGNVCVDTSFRLPRLPRPGETLNATSTVEGIGGKGANQAVAAARSGADVCFWAPLGDDDMADRVTEMLKSDLDVDRLIRLPLPTDRSTILLEEGGENAIVSAVVCARAFDPIQQTNLTEIWSKDDILLMQGNLPWEVIATCLKLAKRSDLKTVLNPSPLSDTNVEDLADVDVVIVNRGEACALTGLESPAAAADLLFDRGARSVVVTLGSEGSLVWDQADDAPFVLEAHRSAAVDTSGAGDCFAGTFVGLLAQGKTLAAAAKVATKAAAISVARLGTLSSYPSRAEFSEIIKISELENTWLGQ</sequence>
<evidence type="ECO:0000256" key="3">
    <source>
        <dbReference type="ARBA" id="ARBA00022741"/>
    </source>
</evidence>
<dbReference type="Pfam" id="PF00294">
    <property type="entry name" value="PfkB"/>
    <property type="match status" value="1"/>
</dbReference>
<dbReference type="SUPFAM" id="SSF53613">
    <property type="entry name" value="Ribokinase-like"/>
    <property type="match status" value="1"/>
</dbReference>
<keyword evidence="3 9" id="KW-0547">Nucleotide-binding</keyword>
<comment type="activity regulation">
    <text evidence="9">Activated by a monovalent cation that binds near, but not in, the active site. The most likely occupant of the site in vivo is potassium. Ion binding induces a conformational change that may alter substrate affinity.</text>
</comment>
<accession>A0A1C3WWZ1</accession>
<evidence type="ECO:0000259" key="10">
    <source>
        <dbReference type="Pfam" id="PF00294"/>
    </source>
</evidence>
<evidence type="ECO:0000256" key="8">
    <source>
        <dbReference type="ARBA" id="ARBA00023277"/>
    </source>
</evidence>
<evidence type="ECO:0000256" key="7">
    <source>
        <dbReference type="ARBA" id="ARBA00022958"/>
    </source>
</evidence>
<comment type="similarity">
    <text evidence="9">Belongs to the carbohydrate kinase PfkB family. Ribokinase subfamily.</text>
</comment>